<keyword evidence="3" id="KW-0812">Transmembrane</keyword>
<feature type="transmembrane region" description="Helical" evidence="3">
    <location>
        <begin position="181"/>
        <end position="208"/>
    </location>
</feature>
<accession>A0AAN9VXG1</accession>
<feature type="region of interest" description="Disordered" evidence="2">
    <location>
        <begin position="431"/>
        <end position="452"/>
    </location>
</feature>
<comment type="caution">
    <text evidence="5">The sequence shown here is derived from an EMBL/GenBank/DDBJ whole genome shotgun (WGS) entry which is preliminary data.</text>
</comment>
<feature type="compositionally biased region" description="Low complexity" evidence="2">
    <location>
        <begin position="810"/>
        <end position="819"/>
    </location>
</feature>
<evidence type="ECO:0000259" key="4">
    <source>
        <dbReference type="PROSITE" id="PS50850"/>
    </source>
</evidence>
<dbReference type="InterPro" id="IPR011701">
    <property type="entry name" value="MFS"/>
</dbReference>
<feature type="compositionally biased region" description="Low complexity" evidence="2">
    <location>
        <begin position="33"/>
        <end position="43"/>
    </location>
</feature>
<feature type="transmembrane region" description="Helical" evidence="3">
    <location>
        <begin position="215"/>
        <end position="235"/>
    </location>
</feature>
<feature type="compositionally biased region" description="Polar residues" evidence="2">
    <location>
        <begin position="820"/>
        <end position="829"/>
    </location>
</feature>
<name>A0AAN9VXG1_9ORTH</name>
<feature type="transmembrane region" description="Helical" evidence="3">
    <location>
        <begin position="757"/>
        <end position="778"/>
    </location>
</feature>
<feature type="transmembrane region" description="Helical" evidence="3">
    <location>
        <begin position="685"/>
        <end position="711"/>
    </location>
</feature>
<feature type="region of interest" description="Disordered" evidence="2">
    <location>
        <begin position="810"/>
        <end position="829"/>
    </location>
</feature>
<comment type="subcellular location">
    <subcellularLocation>
        <location evidence="1">Membrane</location>
        <topology evidence="1">Multi-pass membrane protein</topology>
    </subcellularLocation>
</comment>
<keyword evidence="3" id="KW-1133">Transmembrane helix</keyword>
<dbReference type="InterPro" id="IPR050327">
    <property type="entry name" value="Proton-linked_MCT"/>
</dbReference>
<dbReference type="PROSITE" id="PS50850">
    <property type="entry name" value="MFS"/>
    <property type="match status" value="1"/>
</dbReference>
<feature type="transmembrane region" description="Helical" evidence="3">
    <location>
        <begin position="659"/>
        <end position="679"/>
    </location>
</feature>
<organism evidence="5 6">
    <name type="scientific">Gryllus longicercus</name>
    <dbReference type="NCBI Taxonomy" id="2509291"/>
    <lineage>
        <taxon>Eukaryota</taxon>
        <taxon>Metazoa</taxon>
        <taxon>Ecdysozoa</taxon>
        <taxon>Arthropoda</taxon>
        <taxon>Hexapoda</taxon>
        <taxon>Insecta</taxon>
        <taxon>Pterygota</taxon>
        <taxon>Neoptera</taxon>
        <taxon>Polyneoptera</taxon>
        <taxon>Orthoptera</taxon>
        <taxon>Ensifera</taxon>
        <taxon>Gryllidea</taxon>
        <taxon>Grylloidea</taxon>
        <taxon>Gryllidae</taxon>
        <taxon>Gryllinae</taxon>
        <taxon>Gryllus</taxon>
    </lineage>
</organism>
<dbReference type="FunFam" id="1.20.1250.20:FF:000505">
    <property type="entry name" value="Predicted protein"/>
    <property type="match status" value="1"/>
</dbReference>
<feature type="compositionally biased region" description="Polar residues" evidence="2">
    <location>
        <begin position="431"/>
        <end position="448"/>
    </location>
</feature>
<dbReference type="Proteomes" id="UP001378592">
    <property type="component" value="Unassembled WGS sequence"/>
</dbReference>
<evidence type="ECO:0000256" key="1">
    <source>
        <dbReference type="ARBA" id="ARBA00004141"/>
    </source>
</evidence>
<feature type="region of interest" description="Disordered" evidence="2">
    <location>
        <begin position="33"/>
        <end position="56"/>
    </location>
</feature>
<dbReference type="AlphaFoldDB" id="A0AAN9VXG1"/>
<protein>
    <recommendedName>
        <fullName evidence="4">Major facilitator superfamily (MFS) profile domain-containing protein</fullName>
    </recommendedName>
</protein>
<feature type="transmembrane region" description="Helical" evidence="3">
    <location>
        <begin position="157"/>
        <end position="175"/>
    </location>
</feature>
<feature type="transmembrane region" description="Helical" evidence="3">
    <location>
        <begin position="87"/>
        <end position="114"/>
    </location>
</feature>
<keyword evidence="6" id="KW-1185">Reference proteome</keyword>
<dbReference type="PANTHER" id="PTHR11360:SF260">
    <property type="entry name" value="MFS DOMAIN-CONTAINING PROTEIN"/>
    <property type="match status" value="1"/>
</dbReference>
<evidence type="ECO:0000313" key="5">
    <source>
        <dbReference type="EMBL" id="KAK7869602.1"/>
    </source>
</evidence>
<feature type="transmembrane region" description="Helical" evidence="3">
    <location>
        <begin position="723"/>
        <end position="745"/>
    </location>
</feature>
<dbReference type="CDD" id="cd17352">
    <property type="entry name" value="MFS_MCT_SLC16"/>
    <property type="match status" value="1"/>
</dbReference>
<feature type="transmembrane region" description="Helical" evidence="3">
    <location>
        <begin position="126"/>
        <end position="145"/>
    </location>
</feature>
<dbReference type="Pfam" id="PF07690">
    <property type="entry name" value="MFS_1"/>
    <property type="match status" value="2"/>
</dbReference>
<feature type="domain" description="Major facilitator superfamily (MFS) profile" evidence="4">
    <location>
        <begin position="90"/>
        <end position="777"/>
    </location>
</feature>
<dbReference type="InterPro" id="IPR036259">
    <property type="entry name" value="MFS_trans_sf"/>
</dbReference>
<reference evidence="5 6" key="1">
    <citation type="submission" date="2024-03" db="EMBL/GenBank/DDBJ databases">
        <title>The genome assembly and annotation of the cricket Gryllus longicercus Weissman &amp; Gray.</title>
        <authorList>
            <person name="Szrajer S."/>
            <person name="Gray D."/>
            <person name="Ylla G."/>
        </authorList>
    </citation>
    <scope>NUCLEOTIDE SEQUENCE [LARGE SCALE GENOMIC DNA]</scope>
    <source>
        <strain evidence="5">DAG 2021-001</strain>
        <tissue evidence="5">Whole body minus gut</tissue>
    </source>
</reference>
<dbReference type="GO" id="GO:0016020">
    <property type="term" value="C:membrane"/>
    <property type="evidence" value="ECO:0007669"/>
    <property type="project" value="UniProtKB-SubCell"/>
</dbReference>
<keyword evidence="3" id="KW-0472">Membrane</keyword>
<proteinExistence type="predicted"/>
<dbReference type="Gene3D" id="1.20.1250.20">
    <property type="entry name" value="MFS general substrate transporter like domains"/>
    <property type="match status" value="2"/>
</dbReference>
<gene>
    <name evidence="5" type="ORF">R5R35_003389</name>
</gene>
<dbReference type="EMBL" id="JAZDUA010000072">
    <property type="protein sequence ID" value="KAK7869602.1"/>
    <property type="molecule type" value="Genomic_DNA"/>
</dbReference>
<feature type="transmembrane region" description="Helical" evidence="3">
    <location>
        <begin position="241"/>
        <end position="264"/>
    </location>
</feature>
<evidence type="ECO:0000256" key="2">
    <source>
        <dbReference type="SAM" id="MobiDB-lite"/>
    </source>
</evidence>
<sequence>MSEGAQPVHLDVACHAASASALDVARVERDPAPAASCSSDAQAGGSEDGRSSGADADEGFPDLLLARRLGEDADGDGSEARAPDGGWGWIVVAAAFVTNLIADGVTFTFGIVYVDLLKYFKEGKSKTAWIGGLFMAMPLLSGPIASYLTDRFGCRRVCIFGAVLSAVGFIISSFAHSIELLIVTFGIVSGFGLALCYVAAVVIVAYYFDKRRSLATGLSVCGSGIGTFVFAPLTASLITEYGWRGTTLILAGLFLNIAVCGALMRDLKWTKAKSRALRKDRQRRLRQKRSGKSLRSAALSADCMGAQPPAPAAAAAPPAPAAAAAAPVGSAAAAAAAAVAAAAGGSCSSARELRRLLQRGDAAPGYVVNKAPPQQNSIPVNSYNDEVNRHFNSVLNIPTYVCNGEKVPLEVLELLSANQSEYRVHLKKYANQQHHPSTSIQDNTNPNQILEGKEFSPKDKKWSPLVVIPHPSTQQNSSMLHRSECEKSSEQWPKNATKEEAFQWWVKKSHENNQYQQRRTTQYLRNLQVHRHSLIYRSAVLKIRRSRLRASSCPDIYRNSMTQTIHEEKDEWFSCLGDLRDVIADMVDFSHFTDVRFVLFAISNFLLYSWYDVPYVFITDKAIEMGYSEPDASFLISILGILNMLGVIVLGWAGDQSWVNAGVVYAICMAICGVVTGLVPLLSSYTGLCIVAGGFGLSISANYSLASIILVELITLDRFTNAYGLLLLVQGIANLIGPPLAGWLYDISGDYDLSFYLAGFFIILCGILLIVLPAMKWINFCWNGQLKRKSTTPVRIHFSQNIFCTKENSLNSNSSKANNTRSSKTNINV</sequence>
<feature type="transmembrane region" description="Helical" evidence="3">
    <location>
        <begin position="595"/>
        <end position="611"/>
    </location>
</feature>
<dbReference type="GO" id="GO:0008028">
    <property type="term" value="F:monocarboxylic acid transmembrane transporter activity"/>
    <property type="evidence" value="ECO:0007669"/>
    <property type="project" value="TreeGrafter"/>
</dbReference>
<dbReference type="InterPro" id="IPR020846">
    <property type="entry name" value="MFS_dom"/>
</dbReference>
<evidence type="ECO:0000256" key="3">
    <source>
        <dbReference type="SAM" id="Phobius"/>
    </source>
</evidence>
<dbReference type="SUPFAM" id="SSF103473">
    <property type="entry name" value="MFS general substrate transporter"/>
    <property type="match status" value="1"/>
</dbReference>
<feature type="transmembrane region" description="Helical" evidence="3">
    <location>
        <begin position="631"/>
        <end position="652"/>
    </location>
</feature>
<evidence type="ECO:0000313" key="6">
    <source>
        <dbReference type="Proteomes" id="UP001378592"/>
    </source>
</evidence>
<dbReference type="PANTHER" id="PTHR11360">
    <property type="entry name" value="MONOCARBOXYLATE TRANSPORTER"/>
    <property type="match status" value="1"/>
</dbReference>